<feature type="domain" description="Calcineurin-like phosphoesterase" evidence="3">
    <location>
        <begin position="163"/>
        <end position="484"/>
    </location>
</feature>
<reference evidence="4" key="1">
    <citation type="submission" date="2021-05" db="EMBL/GenBank/DDBJ databases">
        <authorList>
            <person name="Pietrasiak N."/>
            <person name="Ward R."/>
            <person name="Stajich J.E."/>
            <person name="Kurbessoian T."/>
        </authorList>
    </citation>
    <scope>NUCLEOTIDE SEQUENCE</scope>
    <source>
        <strain evidence="4">CPER-KK1</strain>
    </source>
</reference>
<dbReference type="SUPFAM" id="SSF56300">
    <property type="entry name" value="Metallo-dependent phosphatases"/>
    <property type="match status" value="1"/>
</dbReference>
<dbReference type="EMBL" id="JAHHIF010000019">
    <property type="protein sequence ID" value="MBW4545955.1"/>
    <property type="molecule type" value="Genomic_DNA"/>
</dbReference>
<name>A0A951UAE6_9CYAN</name>
<keyword evidence="2" id="KW-0472">Membrane</keyword>
<evidence type="ECO:0000313" key="5">
    <source>
        <dbReference type="Proteomes" id="UP000753908"/>
    </source>
</evidence>
<dbReference type="AlphaFoldDB" id="A0A951UAE6"/>
<keyword evidence="1" id="KW-0732">Signal</keyword>
<dbReference type="GO" id="GO:0003993">
    <property type="term" value="F:acid phosphatase activity"/>
    <property type="evidence" value="ECO:0007669"/>
    <property type="project" value="InterPro"/>
</dbReference>
<dbReference type="Gene3D" id="3.60.21.10">
    <property type="match status" value="1"/>
</dbReference>
<protein>
    <submittedName>
        <fullName evidence="4">Metallophosphoesterase</fullName>
    </submittedName>
</protein>
<evidence type="ECO:0000259" key="3">
    <source>
        <dbReference type="Pfam" id="PF00149"/>
    </source>
</evidence>
<feature type="transmembrane region" description="Helical" evidence="2">
    <location>
        <begin position="609"/>
        <end position="629"/>
    </location>
</feature>
<dbReference type="InterPro" id="IPR029052">
    <property type="entry name" value="Metallo-depent_PP-like"/>
</dbReference>
<dbReference type="Pfam" id="PF00149">
    <property type="entry name" value="Metallophos"/>
    <property type="match status" value="1"/>
</dbReference>
<proteinExistence type="predicted"/>
<organism evidence="4 5">
    <name type="scientific">Symplocastrum torsivum CPER-KK1</name>
    <dbReference type="NCBI Taxonomy" id="450513"/>
    <lineage>
        <taxon>Bacteria</taxon>
        <taxon>Bacillati</taxon>
        <taxon>Cyanobacteriota</taxon>
        <taxon>Cyanophyceae</taxon>
        <taxon>Oscillatoriophycideae</taxon>
        <taxon>Oscillatoriales</taxon>
        <taxon>Microcoleaceae</taxon>
        <taxon>Symplocastrum</taxon>
    </lineage>
</organism>
<gene>
    <name evidence="4" type="ORF">KME25_16130</name>
</gene>
<keyword evidence="2" id="KW-1133">Transmembrane helix</keyword>
<sequence>MVKRPISRSLLIAAVCLVFIALAPIVVLLTRQPTMTSAPQLLTDPFLQLPTETSVRVVWFTEFEGSRHSVAYGQGLTRSEIATTTKLSRTREDQLSKVGEQTEDSQIYKQPTMRDIWRHEAEVTDLSPSDRVPYQVTSVQDNGQSVSSRQFTLAPTPTSQTPLKILLTSDHQLMPMTTANIQKVAQTIGKVDAIFFAGDLVNVPDRASEWFDDNRGGAFFPTLQGRANYKLDKDGVKASYTGGALIQYAPLFTATGNHEVMGRLDKVSNLNEQFNDPFPRAIAQDIYQKNAKEWNTSNNPNLREFWLKNNSFNTDTYNEIFSLPQDNPKGQNYYAVTFGDIRLVVLYITNIWRTPSLDADARGRYREREKDLNNPLEWGYGQHIFEPVSQGSAQYNWLAEELNSEAFQQAKYKIVMFHHPPHSLGDNIVPAYTDPVQIIERNPDGTVKAVRYEYPKEADYIIRDVVPLLEASGVQLVFYGHSHVWNRFISPNGTHFLETSNVGNTYGAFTGDKKRSLPTGNQADYAAIGDPNGLQPIMPTLAPLVGEDNQPLPYIASNEVSAFSILDTGTGTVSSYRFNTLDPQSEVVKFDEFRVAQPIKSRKTFSNTVALVAIITLILPILIIAAWLIGIEPKALADSTLPR</sequence>
<dbReference type="PANTHER" id="PTHR22953:SF153">
    <property type="entry name" value="PURPLE ACID PHOSPHATASE"/>
    <property type="match status" value="1"/>
</dbReference>
<dbReference type="PANTHER" id="PTHR22953">
    <property type="entry name" value="ACID PHOSPHATASE RELATED"/>
    <property type="match status" value="1"/>
</dbReference>
<dbReference type="InterPro" id="IPR004843">
    <property type="entry name" value="Calcineurin-like_PHP"/>
</dbReference>
<dbReference type="Proteomes" id="UP000753908">
    <property type="component" value="Unassembled WGS sequence"/>
</dbReference>
<evidence type="ECO:0000256" key="2">
    <source>
        <dbReference type="SAM" id="Phobius"/>
    </source>
</evidence>
<accession>A0A951UAE6</accession>
<dbReference type="CDD" id="cd00838">
    <property type="entry name" value="MPP_superfamily"/>
    <property type="match status" value="1"/>
</dbReference>
<reference evidence="4" key="2">
    <citation type="journal article" date="2022" name="Microbiol. Resour. Announc.">
        <title>Metagenome Sequencing to Explore Phylogenomics of Terrestrial Cyanobacteria.</title>
        <authorList>
            <person name="Ward R.D."/>
            <person name="Stajich J.E."/>
            <person name="Johansen J.R."/>
            <person name="Huntemann M."/>
            <person name="Clum A."/>
            <person name="Foster B."/>
            <person name="Foster B."/>
            <person name="Roux S."/>
            <person name="Palaniappan K."/>
            <person name="Varghese N."/>
            <person name="Mukherjee S."/>
            <person name="Reddy T.B.K."/>
            <person name="Daum C."/>
            <person name="Copeland A."/>
            <person name="Chen I.A."/>
            <person name="Ivanova N.N."/>
            <person name="Kyrpides N.C."/>
            <person name="Shapiro N."/>
            <person name="Eloe-Fadrosh E.A."/>
            <person name="Pietrasiak N."/>
        </authorList>
    </citation>
    <scope>NUCLEOTIDE SEQUENCE</scope>
    <source>
        <strain evidence="4">CPER-KK1</strain>
    </source>
</reference>
<evidence type="ECO:0000313" key="4">
    <source>
        <dbReference type="EMBL" id="MBW4545955.1"/>
    </source>
</evidence>
<keyword evidence="2" id="KW-0812">Transmembrane</keyword>
<evidence type="ECO:0000256" key="1">
    <source>
        <dbReference type="ARBA" id="ARBA00022729"/>
    </source>
</evidence>
<dbReference type="InterPro" id="IPR039331">
    <property type="entry name" value="PAPs-like"/>
</dbReference>
<comment type="caution">
    <text evidence="4">The sequence shown here is derived from an EMBL/GenBank/DDBJ whole genome shotgun (WGS) entry which is preliminary data.</text>
</comment>